<dbReference type="AlphaFoldDB" id="A0A4Y2MQC8"/>
<dbReference type="Proteomes" id="UP000499080">
    <property type="component" value="Unassembled WGS sequence"/>
</dbReference>
<comment type="caution">
    <text evidence="1">The sequence shown here is derived from an EMBL/GenBank/DDBJ whole genome shotgun (WGS) entry which is preliminary data.</text>
</comment>
<reference evidence="1 2" key="1">
    <citation type="journal article" date="2019" name="Sci. Rep.">
        <title>Orb-weaving spider Araneus ventricosus genome elucidates the spidroin gene catalogue.</title>
        <authorList>
            <person name="Kono N."/>
            <person name="Nakamura H."/>
            <person name="Ohtoshi R."/>
            <person name="Moran D.A.P."/>
            <person name="Shinohara A."/>
            <person name="Yoshida Y."/>
            <person name="Fujiwara M."/>
            <person name="Mori M."/>
            <person name="Tomita M."/>
            <person name="Arakawa K."/>
        </authorList>
    </citation>
    <scope>NUCLEOTIDE SEQUENCE [LARGE SCALE GENOMIC DNA]</scope>
</reference>
<gene>
    <name evidence="1" type="ORF">AVEN_155338_1</name>
</gene>
<name>A0A4Y2MQC8_ARAVE</name>
<evidence type="ECO:0000313" key="2">
    <source>
        <dbReference type="Proteomes" id="UP000499080"/>
    </source>
</evidence>
<dbReference type="EMBL" id="BGPR01124175">
    <property type="protein sequence ID" value="GBN28923.1"/>
    <property type="molecule type" value="Genomic_DNA"/>
</dbReference>
<proteinExistence type="predicted"/>
<accession>A0A4Y2MQC8</accession>
<evidence type="ECO:0000313" key="1">
    <source>
        <dbReference type="EMBL" id="GBN28923.1"/>
    </source>
</evidence>
<organism evidence="1 2">
    <name type="scientific">Araneus ventricosus</name>
    <name type="common">Orbweaver spider</name>
    <name type="synonym">Epeira ventricosa</name>
    <dbReference type="NCBI Taxonomy" id="182803"/>
    <lineage>
        <taxon>Eukaryota</taxon>
        <taxon>Metazoa</taxon>
        <taxon>Ecdysozoa</taxon>
        <taxon>Arthropoda</taxon>
        <taxon>Chelicerata</taxon>
        <taxon>Arachnida</taxon>
        <taxon>Araneae</taxon>
        <taxon>Araneomorphae</taxon>
        <taxon>Entelegynae</taxon>
        <taxon>Araneoidea</taxon>
        <taxon>Araneidae</taxon>
        <taxon>Araneus</taxon>
    </lineage>
</organism>
<keyword evidence="2" id="KW-1185">Reference proteome</keyword>
<protein>
    <submittedName>
        <fullName evidence="1">Uncharacterized protein</fullName>
    </submittedName>
</protein>
<sequence>MRPIVMNFHCMERHGITCLNGWVENGMARSATTPFAWSGVIVNARFDKNKILFFISSKRGCFWIKERQKFQTFRPEPVPSTWFSAFVCFIDATVSHRKEIGCLRQIFTVK</sequence>